<dbReference type="CDD" id="cd02440">
    <property type="entry name" value="AdoMet_MTases"/>
    <property type="match status" value="1"/>
</dbReference>
<reference evidence="4 5" key="1">
    <citation type="submission" date="2017-06" db="EMBL/GenBank/DDBJ databases">
        <authorList>
            <person name="Kim H.J."/>
            <person name="Triplett B.A."/>
        </authorList>
    </citation>
    <scope>NUCLEOTIDE SEQUENCE [LARGE SCALE GENOMIC DNA]</scope>
    <source>
        <strain evidence="4 5">MWH-VicM1</strain>
    </source>
</reference>
<dbReference type="GO" id="GO:0005737">
    <property type="term" value="C:cytoplasm"/>
    <property type="evidence" value="ECO:0007669"/>
    <property type="project" value="TreeGrafter"/>
</dbReference>
<dbReference type="SUPFAM" id="SSF53335">
    <property type="entry name" value="S-adenosyl-L-methionine-dependent methyltransferases"/>
    <property type="match status" value="1"/>
</dbReference>
<proteinExistence type="inferred from homology"/>
<name>A0A212T8B5_9BURK</name>
<evidence type="ECO:0000313" key="4">
    <source>
        <dbReference type="EMBL" id="SNC62056.1"/>
    </source>
</evidence>
<organism evidence="4 5">
    <name type="scientific">Polynucleobacter victoriensis</name>
    <dbReference type="NCBI Taxonomy" id="2049319"/>
    <lineage>
        <taxon>Bacteria</taxon>
        <taxon>Pseudomonadati</taxon>
        <taxon>Pseudomonadota</taxon>
        <taxon>Betaproteobacteria</taxon>
        <taxon>Burkholderiales</taxon>
        <taxon>Burkholderiaceae</taxon>
        <taxon>Polynucleobacter</taxon>
    </lineage>
</organism>
<keyword evidence="4" id="KW-0489">Methyltransferase</keyword>
<dbReference type="PANTHER" id="PTHR11579">
    <property type="entry name" value="PROTEIN-L-ISOASPARTATE O-METHYLTRANSFERASE"/>
    <property type="match status" value="1"/>
</dbReference>
<evidence type="ECO:0000256" key="1">
    <source>
        <dbReference type="ARBA" id="ARBA00005369"/>
    </source>
</evidence>
<dbReference type="EMBL" id="FYEX01000001">
    <property type="protein sequence ID" value="SNC62056.1"/>
    <property type="molecule type" value="Genomic_DNA"/>
</dbReference>
<evidence type="ECO:0000256" key="2">
    <source>
        <dbReference type="ARBA" id="ARBA00013346"/>
    </source>
</evidence>
<dbReference type="Proteomes" id="UP000197215">
    <property type="component" value="Unassembled WGS sequence"/>
</dbReference>
<comment type="similarity">
    <text evidence="1">Belongs to the methyltransferase superfamily. L-isoaspartyl/D-aspartyl protein methyltransferase family.</text>
</comment>
<evidence type="ECO:0000313" key="5">
    <source>
        <dbReference type="Proteomes" id="UP000197215"/>
    </source>
</evidence>
<dbReference type="OrthoDB" id="9810066at2"/>
<dbReference type="InterPro" id="IPR029063">
    <property type="entry name" value="SAM-dependent_MTases_sf"/>
</dbReference>
<dbReference type="Gene3D" id="3.40.50.150">
    <property type="entry name" value="Vaccinia Virus protein VP39"/>
    <property type="match status" value="1"/>
</dbReference>
<protein>
    <recommendedName>
        <fullName evidence="2">Protein-L-isoaspartate O-methyltransferase</fullName>
    </recommendedName>
    <alternativeName>
        <fullName evidence="3">Protein L-isoaspartyl methyltransferase</fullName>
    </alternativeName>
</protein>
<dbReference type="PANTHER" id="PTHR11579:SF18">
    <property type="entry name" value="PROTEIN-L-ISOASPARTATE O-METHYLTRANSFERASE"/>
    <property type="match status" value="1"/>
</dbReference>
<dbReference type="RefSeq" id="WP_088812489.1">
    <property type="nucleotide sequence ID" value="NZ_FYEX01000001.1"/>
</dbReference>
<evidence type="ECO:0000256" key="3">
    <source>
        <dbReference type="ARBA" id="ARBA00030757"/>
    </source>
</evidence>
<dbReference type="GO" id="GO:0004719">
    <property type="term" value="F:protein-L-isoaspartate (D-aspartate) O-methyltransferase activity"/>
    <property type="evidence" value="ECO:0007669"/>
    <property type="project" value="InterPro"/>
</dbReference>
<gene>
    <name evidence="4" type="ORF">SAMN06295916_0600</name>
</gene>
<dbReference type="InterPro" id="IPR000682">
    <property type="entry name" value="PCMT"/>
</dbReference>
<accession>A0A212T8B5</accession>
<dbReference type="AlphaFoldDB" id="A0A212T8B5"/>
<keyword evidence="5" id="KW-1185">Reference proteome</keyword>
<sequence length="223" mass="24290">MSQDFEAIRYKLVEQQIRPWKVDDLDVLGTLHQIPRENFVSADQKVLAFIDTKLPLPGAKNPCQVMLEPKMEARLLQALKPKKTEKALEVGAGSGYMAALLAAHAKSVTSVDIDPEMVTLAKSNLARAYISNVTVEVGDAYTGWGDQSYDIICVSGGMPSLYEGLKQQLAIGGRLVAFIGEAPVMNAVLVTRLNATNFTENILFETLVPNLTSAKVKTASFSF</sequence>
<keyword evidence="4" id="KW-0808">Transferase</keyword>
<dbReference type="Pfam" id="PF01135">
    <property type="entry name" value="PCMT"/>
    <property type="match status" value="1"/>
</dbReference>
<dbReference type="GO" id="GO:0032259">
    <property type="term" value="P:methylation"/>
    <property type="evidence" value="ECO:0007669"/>
    <property type="project" value="UniProtKB-KW"/>
</dbReference>